<feature type="domain" description="TonB-dependent receptor-like beta-barrel" evidence="6">
    <location>
        <begin position="463"/>
        <end position="982"/>
    </location>
</feature>
<dbReference type="InterPro" id="IPR010104">
    <property type="entry name" value="TonB_rcpt_bac"/>
</dbReference>
<dbReference type="Proteomes" id="UP001429354">
    <property type="component" value="Unassembled WGS sequence"/>
</dbReference>
<dbReference type="Pfam" id="PF00593">
    <property type="entry name" value="TonB_dep_Rec_b-barrel"/>
    <property type="match status" value="1"/>
</dbReference>
<feature type="domain" description="TonB-dependent receptor plug" evidence="7">
    <location>
        <begin position="69"/>
        <end position="180"/>
    </location>
</feature>
<dbReference type="PANTHER" id="PTHR40980:SF3">
    <property type="entry name" value="TONB-DEPENDENT RECEPTOR-LIKE BETA-BARREL DOMAIN-CONTAINING PROTEIN"/>
    <property type="match status" value="1"/>
</dbReference>
<dbReference type="Gene3D" id="2.170.130.10">
    <property type="entry name" value="TonB-dependent receptor, plug domain"/>
    <property type="match status" value="1"/>
</dbReference>
<evidence type="ECO:0000256" key="2">
    <source>
        <dbReference type="ARBA" id="ARBA00023136"/>
    </source>
</evidence>
<evidence type="ECO:0000313" key="8">
    <source>
        <dbReference type="EMBL" id="NDK39833.1"/>
    </source>
</evidence>
<evidence type="ECO:0000259" key="7">
    <source>
        <dbReference type="Pfam" id="PF07715"/>
    </source>
</evidence>
<keyword evidence="4" id="KW-0798">TonB box</keyword>
<dbReference type="InterPro" id="IPR012910">
    <property type="entry name" value="Plug_dom"/>
</dbReference>
<evidence type="ECO:0000256" key="4">
    <source>
        <dbReference type="RuleBase" id="RU003357"/>
    </source>
</evidence>
<dbReference type="Pfam" id="PF07715">
    <property type="entry name" value="Plug"/>
    <property type="match status" value="1"/>
</dbReference>
<feature type="chain" id="PRO_5047268331" evidence="5">
    <location>
        <begin position="28"/>
        <end position="1016"/>
    </location>
</feature>
<keyword evidence="2 4" id="KW-0472">Membrane</keyword>
<evidence type="ECO:0000256" key="1">
    <source>
        <dbReference type="ARBA" id="ARBA00004442"/>
    </source>
</evidence>
<evidence type="ECO:0000313" key="9">
    <source>
        <dbReference type="Proteomes" id="UP001429354"/>
    </source>
</evidence>
<organism evidence="8 9">
    <name type="scientific">Pseudoxanthomonas gei</name>
    <dbReference type="NCBI Taxonomy" id="1383030"/>
    <lineage>
        <taxon>Bacteria</taxon>
        <taxon>Pseudomonadati</taxon>
        <taxon>Pseudomonadota</taxon>
        <taxon>Gammaproteobacteria</taxon>
        <taxon>Lysobacterales</taxon>
        <taxon>Lysobacteraceae</taxon>
        <taxon>Pseudoxanthomonas</taxon>
    </lineage>
</organism>
<keyword evidence="9" id="KW-1185">Reference proteome</keyword>
<dbReference type="NCBIfam" id="TIGR01782">
    <property type="entry name" value="TonB-Xanth-Caul"/>
    <property type="match status" value="1"/>
</dbReference>
<protein>
    <submittedName>
        <fullName evidence="8">TonB-dependent receptor</fullName>
    </submittedName>
</protein>
<evidence type="ECO:0000256" key="3">
    <source>
        <dbReference type="ARBA" id="ARBA00023237"/>
    </source>
</evidence>
<dbReference type="RefSeq" id="WP_162350489.1">
    <property type="nucleotide sequence ID" value="NZ_QOVG01000009.1"/>
</dbReference>
<dbReference type="InterPro" id="IPR000531">
    <property type="entry name" value="Beta-barrel_TonB"/>
</dbReference>
<dbReference type="InterPro" id="IPR036942">
    <property type="entry name" value="Beta-barrel_TonB_sf"/>
</dbReference>
<proteinExistence type="inferred from homology"/>
<dbReference type="EMBL" id="QOVG01000009">
    <property type="protein sequence ID" value="NDK39833.1"/>
    <property type="molecule type" value="Genomic_DNA"/>
</dbReference>
<evidence type="ECO:0000259" key="6">
    <source>
        <dbReference type="Pfam" id="PF00593"/>
    </source>
</evidence>
<comment type="similarity">
    <text evidence="4">Belongs to the TonB-dependent receptor family.</text>
</comment>
<comment type="subcellular location">
    <subcellularLocation>
        <location evidence="1 4">Cell outer membrane</location>
    </subcellularLocation>
</comment>
<accession>A0ABX0AKR6</accession>
<name>A0ABX0AKR6_9GAMM</name>
<sequence length="1016" mass="110063">MKHVHAVPKKRILTSALLLAMANPLYAQVVTDEGKNPTTTAAAEADAATLDTVVVTGIRGSLTSSMNLKRDAQGIVDGIVAEDIGKFPDTNLAESLQRISGVSIDRSMGEGSKVTVRGVGPDFNLVLLNGRQMPASSNAGGAGVSNSRAFDFANLASESISGVEVYKTSRAQTPPGGIGATINIKTARPLESAPTISVGMKAVNDTSNGNLPSSLQGEDFTGEMSGIFSQTYADGKFGVALSGSFQKRDFGYSQVSVPNGWRPFRGDENNWGTIPQPGSPGSENIINRPGPTDIYSVPQNLNYSVNGVQRERTNGQITLQWAPTDRVTATLDYTYSENKIQQQRNELSVWFNYGPSSSSWTDGPVAAPIVYSEALTFNGNGDPNYSDVSMGGMKLANVNENKSLGFNVEWEVNDRLDLAFDYHDSSAETRPDSPYGSAGVLGASAFVRATTTADFSRDFPVLTITLPPGVAQVAPSQALVSGSVFQNAYTRSEIEQGQISGRFELGDYSGLDFGVSSTEVNNRTAYGFMQRDTWGGVGTPADYADDIWTPDNMGRYFDAFSGSNSPNFTDTFLLFDFDRLRDRAAELTGRDDWYRAPAAFSRDLRTTEKSQGAYLQWNNSWQWSMPFNLAVGVRYEKTEITSSALVPTANAISWGAANELNLVFGDPAFATLKGEYDHWLPNIDMSLELTDSMILRGSYGRTIGRPGWADIQGGQTLDQIVRVDGGTGAAGDPALEPLVSDNFDLSFEWYYGESSYFSVGYFRKNIDNYIGTTQIVDVGGSDGETPFDLHTPVGGAYWNAALAGGCPTADVVCIRNYIFSNFNGQPGVTAGPLDSTGNFTGTIVGQPGDPLANFRINTPANTGSSTLDGFEINLQHVFGESGFGLAANYTIVDSPNLNYDNYVIGDQFALIGLSDSANFVGFYDKGAWQIRAAYNWRDEFLSGRFDGIGPNPNYTEAYGQFDLSIGYKVNDQFSIQFEGINLTDETQRIHGRNKNQLLFATQTGPRYMLGFRYKFE</sequence>
<evidence type="ECO:0000256" key="5">
    <source>
        <dbReference type="SAM" id="SignalP"/>
    </source>
</evidence>
<dbReference type="InterPro" id="IPR037066">
    <property type="entry name" value="Plug_dom_sf"/>
</dbReference>
<comment type="caution">
    <text evidence="8">The sequence shown here is derived from an EMBL/GenBank/DDBJ whole genome shotgun (WGS) entry which is preliminary data.</text>
</comment>
<keyword evidence="8" id="KW-0675">Receptor</keyword>
<keyword evidence="3" id="KW-0998">Cell outer membrane</keyword>
<feature type="signal peptide" evidence="5">
    <location>
        <begin position="1"/>
        <end position="27"/>
    </location>
</feature>
<gene>
    <name evidence="8" type="ORF">DT603_13400</name>
</gene>
<keyword evidence="5" id="KW-0732">Signal</keyword>
<dbReference type="PANTHER" id="PTHR40980">
    <property type="entry name" value="PLUG DOMAIN-CONTAINING PROTEIN"/>
    <property type="match status" value="1"/>
</dbReference>
<dbReference type="Gene3D" id="2.40.170.20">
    <property type="entry name" value="TonB-dependent receptor, beta-barrel domain"/>
    <property type="match status" value="1"/>
</dbReference>
<reference evidence="8 9" key="1">
    <citation type="submission" date="2018-07" db="EMBL/GenBank/DDBJ databases">
        <title>Whole genome Sequencing of Pseudoxanthomonas gei KCTC 32298 (T).</title>
        <authorList>
            <person name="Kumar S."/>
            <person name="Bansal K."/>
            <person name="Kaur A."/>
            <person name="Patil P."/>
            <person name="Sharma S."/>
            <person name="Patil P.B."/>
        </authorList>
    </citation>
    <scope>NUCLEOTIDE SEQUENCE [LARGE SCALE GENOMIC DNA]</scope>
    <source>
        <strain evidence="8 9">KCTC 32298</strain>
    </source>
</reference>
<dbReference type="SUPFAM" id="SSF56935">
    <property type="entry name" value="Porins"/>
    <property type="match status" value="1"/>
</dbReference>